<keyword evidence="2" id="KW-1185">Reference proteome</keyword>
<comment type="caution">
    <text evidence="1">The sequence shown here is derived from an EMBL/GenBank/DDBJ whole genome shotgun (WGS) entry which is preliminary data.</text>
</comment>
<proteinExistence type="predicted"/>
<sequence length="74" mass="8490">MKMERNIGSLKDSYMVLAASQQYILLRSKTENPRPSYAVARIDGDGRAFDLQARVDREAAERLFCSLCFPGWFK</sequence>
<dbReference type="Proteomes" id="UP001477672">
    <property type="component" value="Unassembled WGS sequence"/>
</dbReference>
<dbReference type="RefSeq" id="WP_349217332.1">
    <property type="nucleotide sequence ID" value="NZ_JBBMFA010000116.1"/>
</dbReference>
<gene>
    <name evidence="1" type="ORF">WMO24_15680</name>
</gene>
<evidence type="ECO:0000313" key="2">
    <source>
        <dbReference type="Proteomes" id="UP001477672"/>
    </source>
</evidence>
<organism evidence="1 2">
    <name type="scientific">Ruthenibacterium intestinale</name>
    <dbReference type="NCBI Taxonomy" id="3133163"/>
    <lineage>
        <taxon>Bacteria</taxon>
        <taxon>Bacillati</taxon>
        <taxon>Bacillota</taxon>
        <taxon>Clostridia</taxon>
        <taxon>Eubacteriales</taxon>
        <taxon>Oscillospiraceae</taxon>
        <taxon>Ruthenibacterium</taxon>
    </lineage>
</organism>
<reference evidence="1 2" key="1">
    <citation type="submission" date="2024-03" db="EMBL/GenBank/DDBJ databases">
        <title>Human intestinal bacterial collection.</title>
        <authorList>
            <person name="Pauvert C."/>
            <person name="Hitch T.C.A."/>
            <person name="Clavel T."/>
        </authorList>
    </citation>
    <scope>NUCLEOTIDE SEQUENCE [LARGE SCALE GENOMIC DNA]</scope>
    <source>
        <strain evidence="1 2">CLA-JM-H11</strain>
    </source>
</reference>
<name>A0ABV1GJ27_9FIRM</name>
<evidence type="ECO:0000313" key="1">
    <source>
        <dbReference type="EMBL" id="MEQ2521856.1"/>
    </source>
</evidence>
<protein>
    <submittedName>
        <fullName evidence="1">Uncharacterized protein</fullName>
    </submittedName>
</protein>
<accession>A0ABV1GJ27</accession>
<dbReference type="EMBL" id="JBBMFA010000116">
    <property type="protein sequence ID" value="MEQ2521856.1"/>
    <property type="molecule type" value="Genomic_DNA"/>
</dbReference>